<feature type="chain" id="PRO_5035232421" evidence="9">
    <location>
        <begin position="43"/>
        <end position="210"/>
    </location>
</feature>
<keyword evidence="6 8" id="KW-0472">Membrane</keyword>
<keyword evidence="3 8" id="KW-0812">Transmembrane</keyword>
<evidence type="ECO:0000256" key="1">
    <source>
        <dbReference type="ARBA" id="ARBA00004141"/>
    </source>
</evidence>
<protein>
    <submittedName>
        <fullName evidence="11">TM2 domain</fullName>
    </submittedName>
</protein>
<dbReference type="OrthoDB" id="10257855at2759"/>
<feature type="signal peptide" evidence="9">
    <location>
        <begin position="1"/>
        <end position="42"/>
    </location>
</feature>
<evidence type="ECO:0000313" key="12">
    <source>
        <dbReference type="Proteomes" id="UP000717585"/>
    </source>
</evidence>
<organism evidence="11 12">
    <name type="scientific">Carpediemonas membranifera</name>
    <dbReference type="NCBI Taxonomy" id="201153"/>
    <lineage>
        <taxon>Eukaryota</taxon>
        <taxon>Metamonada</taxon>
        <taxon>Carpediemonas-like organisms</taxon>
        <taxon>Carpediemonas</taxon>
    </lineage>
</organism>
<feature type="transmembrane region" description="Helical" evidence="8">
    <location>
        <begin position="174"/>
        <end position="200"/>
    </location>
</feature>
<evidence type="ECO:0000256" key="8">
    <source>
        <dbReference type="SAM" id="Phobius"/>
    </source>
</evidence>
<accession>A0A8J6B0Q8</accession>
<sequence>MAHRVGGPYLPEDTIIRTFVNRAMRNILALCVFLVCITSCLAISCSDVPASELHCDWGSTELCAVYGQEYSDLSCTAPSTIDCDGARTFLVDYTCQYCWQLNGAVCDDPTSCSFVGEGVETRCTVPETVFCNGTRTFSKMVPCLVESSKSWLVCVTLSVIAGSWGLDRLYLGHFWLFLAKLLTMGGWGLWSFVDLALIAFDIVRPEGEIW</sequence>
<evidence type="ECO:0000313" key="11">
    <source>
        <dbReference type="EMBL" id="KAG9390464.1"/>
    </source>
</evidence>
<dbReference type="PANTHER" id="PTHR21016">
    <property type="entry name" value="BETA-AMYLOID BINDING PROTEIN-RELATED"/>
    <property type="match status" value="1"/>
</dbReference>
<evidence type="ECO:0000256" key="3">
    <source>
        <dbReference type="ARBA" id="ARBA00022692"/>
    </source>
</evidence>
<dbReference type="EMBL" id="JAHDYR010000064">
    <property type="protein sequence ID" value="KAG9390464.1"/>
    <property type="molecule type" value="Genomic_DNA"/>
</dbReference>
<keyword evidence="5 8" id="KW-1133">Transmembrane helix</keyword>
<evidence type="ECO:0000256" key="2">
    <source>
        <dbReference type="ARBA" id="ARBA00008284"/>
    </source>
</evidence>
<evidence type="ECO:0000259" key="10">
    <source>
        <dbReference type="Pfam" id="PF05154"/>
    </source>
</evidence>
<evidence type="ECO:0000256" key="6">
    <source>
        <dbReference type="ARBA" id="ARBA00023136"/>
    </source>
</evidence>
<evidence type="ECO:0000256" key="7">
    <source>
        <dbReference type="ARBA" id="ARBA00023180"/>
    </source>
</evidence>
<evidence type="ECO:0000256" key="4">
    <source>
        <dbReference type="ARBA" id="ARBA00022729"/>
    </source>
</evidence>
<keyword evidence="4 9" id="KW-0732">Signal</keyword>
<dbReference type="Pfam" id="PF05154">
    <property type="entry name" value="TM2"/>
    <property type="match status" value="1"/>
</dbReference>
<dbReference type="PANTHER" id="PTHR21016:SF7">
    <property type="entry name" value="TM2 DOMAIN-CONTAINING PROTEIN 3"/>
    <property type="match status" value="1"/>
</dbReference>
<evidence type="ECO:0000256" key="9">
    <source>
        <dbReference type="SAM" id="SignalP"/>
    </source>
</evidence>
<dbReference type="InterPro" id="IPR050932">
    <property type="entry name" value="TM2D1-3-like"/>
</dbReference>
<dbReference type="GO" id="GO:0016020">
    <property type="term" value="C:membrane"/>
    <property type="evidence" value="ECO:0007669"/>
    <property type="project" value="UniProtKB-SubCell"/>
</dbReference>
<comment type="similarity">
    <text evidence="2">Belongs to the TM2 family.</text>
</comment>
<name>A0A8J6B0Q8_9EUKA</name>
<dbReference type="AlphaFoldDB" id="A0A8J6B0Q8"/>
<keyword evidence="12" id="KW-1185">Reference proteome</keyword>
<keyword evidence="7" id="KW-0325">Glycoprotein</keyword>
<gene>
    <name evidence="11" type="ORF">J8273_7815</name>
</gene>
<proteinExistence type="inferred from homology"/>
<dbReference type="Proteomes" id="UP000717585">
    <property type="component" value="Unassembled WGS sequence"/>
</dbReference>
<comment type="subcellular location">
    <subcellularLocation>
        <location evidence="1">Membrane</location>
        <topology evidence="1">Multi-pass membrane protein</topology>
    </subcellularLocation>
</comment>
<comment type="caution">
    <text evidence="11">The sequence shown here is derived from an EMBL/GenBank/DDBJ whole genome shotgun (WGS) entry which is preliminary data.</text>
</comment>
<feature type="domain" description="TM2" evidence="10">
    <location>
        <begin position="148"/>
        <end position="195"/>
    </location>
</feature>
<reference evidence="11" key="1">
    <citation type="submission" date="2021-05" db="EMBL/GenBank/DDBJ databases">
        <title>A free-living protist that lacks canonical eukaryotic 1 DNA replication and segregation systems.</title>
        <authorList>
            <person name="Salas-Leiva D.E."/>
            <person name="Tromer E.C."/>
            <person name="Curtis B.A."/>
            <person name="Jerlstrom-Hultqvist J."/>
            <person name="Kolisko M."/>
            <person name="Yi Z."/>
            <person name="Salas-Leiva J.S."/>
            <person name="Gallot-Lavallee L."/>
            <person name="Kops G.J.P.L."/>
            <person name="Archibald J.M."/>
            <person name="Simpson A.G.B."/>
            <person name="Roger A.J."/>
        </authorList>
    </citation>
    <scope>NUCLEOTIDE SEQUENCE</scope>
    <source>
        <strain evidence="11">BICM</strain>
    </source>
</reference>
<dbReference type="InterPro" id="IPR007829">
    <property type="entry name" value="TM2"/>
</dbReference>
<evidence type="ECO:0000256" key="5">
    <source>
        <dbReference type="ARBA" id="ARBA00022989"/>
    </source>
</evidence>